<dbReference type="InterPro" id="IPR036868">
    <property type="entry name" value="TusA-like_sf"/>
</dbReference>
<dbReference type="OrthoDB" id="151621at2"/>
<name>Q3SGW7_THIDA</name>
<accession>Q3SGW7</accession>
<dbReference type="RefSeq" id="WP_011312685.1">
    <property type="nucleotide sequence ID" value="NC_007404.1"/>
</dbReference>
<protein>
    <recommendedName>
        <fullName evidence="1">DUF2249 domain-containing protein</fullName>
    </recommendedName>
</protein>
<reference evidence="2 3" key="1">
    <citation type="journal article" date="2006" name="J. Bacteriol.">
        <title>The genome sequence of the obligately chemolithoautotrophic, facultatively anaerobic bacterium Thiobacillus denitrificans.</title>
        <authorList>
            <person name="Beller H.R."/>
            <person name="Chain P.S."/>
            <person name="Letain T.E."/>
            <person name="Chakicherla A."/>
            <person name="Larimer F.W."/>
            <person name="Richardson P.M."/>
            <person name="Coleman M.A."/>
            <person name="Wood A.P."/>
            <person name="Kelly D.P."/>
        </authorList>
    </citation>
    <scope>NUCLEOTIDE SEQUENCE [LARGE SCALE GENOMIC DNA]</scope>
    <source>
        <strain evidence="2 3">ATCC 25259</strain>
    </source>
</reference>
<dbReference type="eggNOG" id="COG0425">
    <property type="taxonomic scope" value="Bacteria"/>
</dbReference>
<dbReference type="EMBL" id="CP000116">
    <property type="protein sequence ID" value="AAZ98126.1"/>
    <property type="molecule type" value="Genomic_DNA"/>
</dbReference>
<dbReference type="InterPro" id="IPR018720">
    <property type="entry name" value="DUF2249"/>
</dbReference>
<dbReference type="Pfam" id="PF10006">
    <property type="entry name" value="DUF2249"/>
    <property type="match status" value="1"/>
</dbReference>
<feature type="domain" description="DUF2249" evidence="1">
    <location>
        <begin position="9"/>
        <end position="73"/>
    </location>
</feature>
<dbReference type="CDD" id="cd00291">
    <property type="entry name" value="SirA_YedF_YeeD"/>
    <property type="match status" value="1"/>
</dbReference>
<dbReference type="HOGENOM" id="CLU_157868_2_1_4"/>
<evidence type="ECO:0000313" key="3">
    <source>
        <dbReference type="Proteomes" id="UP000008291"/>
    </source>
</evidence>
<proteinExistence type="predicted"/>
<dbReference type="Gene3D" id="3.30.110.40">
    <property type="entry name" value="TusA-like domain"/>
    <property type="match status" value="1"/>
</dbReference>
<evidence type="ECO:0000259" key="1">
    <source>
        <dbReference type="Pfam" id="PF10006"/>
    </source>
</evidence>
<dbReference type="STRING" id="292415.Tbd_2173"/>
<dbReference type="KEGG" id="tbd:Tbd_2173"/>
<organism evidence="2 3">
    <name type="scientific">Thiobacillus denitrificans (strain ATCC 25259 / T1)</name>
    <dbReference type="NCBI Taxonomy" id="292415"/>
    <lineage>
        <taxon>Bacteria</taxon>
        <taxon>Pseudomonadati</taxon>
        <taxon>Pseudomonadota</taxon>
        <taxon>Betaproteobacteria</taxon>
        <taxon>Nitrosomonadales</taxon>
        <taxon>Thiobacillaceae</taxon>
        <taxon>Thiobacillus</taxon>
    </lineage>
</organism>
<sequence length="85" mass="9415">MEGSDEILVDARGLAAPEPLERVMDALDTLGPGQTIRLLLHREPFPLYELLAERGYAHATHEDVEGNYVILIRSSHDPTAPPARE</sequence>
<gene>
    <name evidence="2" type="ordered locus">Tbd_2173</name>
</gene>
<evidence type="ECO:0000313" key="2">
    <source>
        <dbReference type="EMBL" id="AAZ98126.1"/>
    </source>
</evidence>
<dbReference type="SUPFAM" id="SSF64307">
    <property type="entry name" value="SirA-like"/>
    <property type="match status" value="1"/>
</dbReference>
<dbReference type="Proteomes" id="UP000008291">
    <property type="component" value="Chromosome"/>
</dbReference>
<dbReference type="AlphaFoldDB" id="Q3SGW7"/>
<keyword evidence="3" id="KW-1185">Reference proteome</keyword>